<feature type="transmembrane region" description="Helical" evidence="1">
    <location>
        <begin position="66"/>
        <end position="86"/>
    </location>
</feature>
<feature type="transmembrane region" description="Helical" evidence="1">
    <location>
        <begin position="227"/>
        <end position="247"/>
    </location>
</feature>
<dbReference type="Pfam" id="PF13367">
    <property type="entry name" value="PrsW-protease"/>
    <property type="match status" value="1"/>
</dbReference>
<evidence type="ECO:0008006" key="3">
    <source>
        <dbReference type="Google" id="ProtNLM"/>
    </source>
</evidence>
<keyword evidence="1" id="KW-1133">Transmembrane helix</keyword>
<organism evidence="2">
    <name type="scientific">marine metagenome</name>
    <dbReference type="NCBI Taxonomy" id="408172"/>
    <lineage>
        <taxon>unclassified sequences</taxon>
        <taxon>metagenomes</taxon>
        <taxon>ecological metagenomes</taxon>
    </lineage>
</organism>
<feature type="transmembrane region" description="Helical" evidence="1">
    <location>
        <begin position="7"/>
        <end position="28"/>
    </location>
</feature>
<gene>
    <name evidence="2" type="ORF">METZ01_LOCUS809</name>
</gene>
<accession>A0A381N0C1</accession>
<evidence type="ECO:0000313" key="2">
    <source>
        <dbReference type="EMBL" id="SUZ47955.1"/>
    </source>
</evidence>
<sequence>MDKIIKSSFIGSLLITGLYLVLFYPLILINRFDWYDLLLVMLSISPGIFIMILIYNLDTYNKEPLWLLAISFILGAINLHWGVEFLEYVFTFINVENNFIRIGEEALTVAITEELLKFLVVILIIYPNKYFDEPFDGIVYSVFVGMGFATAENLTYVLQGGASLAFFRMISAVPAHFVFAVIMGYYLGIAKSRRKNQILYICVSLIAPIFCHALYDYFLFLDFVPGLWIGGFVTLYIAFIFAKKAIVEHLESAPFKK</sequence>
<dbReference type="PANTHER" id="PTHR36844:SF1">
    <property type="entry name" value="PROTEASE PRSW"/>
    <property type="match status" value="1"/>
</dbReference>
<feature type="transmembrane region" description="Helical" evidence="1">
    <location>
        <begin position="198"/>
        <end position="215"/>
    </location>
</feature>
<name>A0A381N0C1_9ZZZZ</name>
<feature type="transmembrane region" description="Helical" evidence="1">
    <location>
        <begin position="34"/>
        <end position="54"/>
    </location>
</feature>
<feature type="transmembrane region" description="Helical" evidence="1">
    <location>
        <begin position="165"/>
        <end position="186"/>
    </location>
</feature>
<feature type="transmembrane region" description="Helical" evidence="1">
    <location>
        <begin position="106"/>
        <end position="126"/>
    </location>
</feature>
<keyword evidence="1" id="KW-0812">Transmembrane</keyword>
<feature type="transmembrane region" description="Helical" evidence="1">
    <location>
        <begin position="138"/>
        <end position="159"/>
    </location>
</feature>
<evidence type="ECO:0000256" key="1">
    <source>
        <dbReference type="SAM" id="Phobius"/>
    </source>
</evidence>
<proteinExistence type="predicted"/>
<dbReference type="InterPro" id="IPR026898">
    <property type="entry name" value="PrsW"/>
</dbReference>
<dbReference type="AlphaFoldDB" id="A0A381N0C1"/>
<dbReference type="GO" id="GO:0008233">
    <property type="term" value="F:peptidase activity"/>
    <property type="evidence" value="ECO:0007669"/>
    <property type="project" value="InterPro"/>
</dbReference>
<keyword evidence="1" id="KW-0472">Membrane</keyword>
<protein>
    <recommendedName>
        <fullName evidence="3">Protease PrsW</fullName>
    </recommendedName>
</protein>
<reference evidence="2" key="1">
    <citation type="submission" date="2018-05" db="EMBL/GenBank/DDBJ databases">
        <authorList>
            <person name="Lanie J.A."/>
            <person name="Ng W.-L."/>
            <person name="Kazmierczak K.M."/>
            <person name="Andrzejewski T.M."/>
            <person name="Davidsen T.M."/>
            <person name="Wayne K.J."/>
            <person name="Tettelin H."/>
            <person name="Glass J.I."/>
            <person name="Rusch D."/>
            <person name="Podicherti R."/>
            <person name="Tsui H.-C.T."/>
            <person name="Winkler M.E."/>
        </authorList>
    </citation>
    <scope>NUCLEOTIDE SEQUENCE</scope>
</reference>
<dbReference type="EMBL" id="UINC01000044">
    <property type="protein sequence ID" value="SUZ47955.1"/>
    <property type="molecule type" value="Genomic_DNA"/>
</dbReference>
<dbReference type="PANTHER" id="PTHR36844">
    <property type="entry name" value="PROTEASE PRSW"/>
    <property type="match status" value="1"/>
</dbReference>